<proteinExistence type="predicted"/>
<protein>
    <recommendedName>
        <fullName evidence="1">Aldehyde ferredoxin oxidoreductase N-terminal domain-containing protein</fullName>
    </recommendedName>
</protein>
<gene>
    <name evidence="2" type="ORF">S06H3_36679</name>
</gene>
<dbReference type="SUPFAM" id="SSF56228">
    <property type="entry name" value="Aldehyde ferredoxin oxidoreductase, N-terminal domain"/>
    <property type="match status" value="1"/>
</dbReference>
<feature type="domain" description="Aldehyde ferredoxin oxidoreductase N-terminal" evidence="1">
    <location>
        <begin position="5"/>
        <end position="121"/>
    </location>
</feature>
<dbReference type="EMBL" id="BARV01022235">
    <property type="protein sequence ID" value="GAI18806.1"/>
    <property type="molecule type" value="Genomic_DNA"/>
</dbReference>
<dbReference type="InterPro" id="IPR013983">
    <property type="entry name" value="Ald_Fedxn_OxRdtase_N"/>
</dbReference>
<dbReference type="GO" id="GO:0016625">
    <property type="term" value="F:oxidoreductase activity, acting on the aldehyde or oxo group of donors, iron-sulfur protein as acceptor"/>
    <property type="evidence" value="ECO:0007669"/>
    <property type="project" value="InterPro"/>
</dbReference>
<evidence type="ECO:0000313" key="2">
    <source>
        <dbReference type="EMBL" id="GAI18806.1"/>
    </source>
</evidence>
<dbReference type="Pfam" id="PF02730">
    <property type="entry name" value="AFOR_N"/>
    <property type="match status" value="1"/>
</dbReference>
<dbReference type="InterPro" id="IPR036503">
    <property type="entry name" value="Ald_Fedxn_OxRdtase_N_sf"/>
</dbReference>
<dbReference type="AlphaFoldDB" id="X1ML52"/>
<accession>X1ML52</accession>
<evidence type="ECO:0000259" key="1">
    <source>
        <dbReference type="SMART" id="SM00790"/>
    </source>
</evidence>
<dbReference type="PANTHER" id="PTHR30038:SF0">
    <property type="entry name" value="TUNGSTEN-CONTAINING ALDEHYDE FERREDOXIN OXIDOREDUCTASE"/>
    <property type="match status" value="1"/>
</dbReference>
<feature type="non-terminal residue" evidence="2">
    <location>
        <position position="121"/>
    </location>
</feature>
<name>X1ML52_9ZZZZ</name>
<reference evidence="2" key="1">
    <citation type="journal article" date="2014" name="Front. Microbiol.">
        <title>High frequency of phylogenetically diverse reductive dehalogenase-homologous genes in deep subseafloor sedimentary metagenomes.</title>
        <authorList>
            <person name="Kawai M."/>
            <person name="Futagami T."/>
            <person name="Toyoda A."/>
            <person name="Takaki Y."/>
            <person name="Nishi S."/>
            <person name="Hori S."/>
            <person name="Arai W."/>
            <person name="Tsubouchi T."/>
            <person name="Morono Y."/>
            <person name="Uchiyama I."/>
            <person name="Ito T."/>
            <person name="Fujiyama A."/>
            <person name="Inagaki F."/>
            <person name="Takami H."/>
        </authorList>
    </citation>
    <scope>NUCLEOTIDE SEQUENCE</scope>
    <source>
        <strain evidence="2">Expedition CK06-06</strain>
    </source>
</reference>
<sequence length="121" mass="12676">MAGGYTGKILYLDLSAGVIQVDSPDEKLYRDFIGGYGLGARILFSRQKPGTSALGPDNILGFVTGPCTGTPALFGARYCVMAKSPLTGTWGDANSGGDFGPYLKFAGYDAVFVCEGRIPAH</sequence>
<organism evidence="2">
    <name type="scientific">marine sediment metagenome</name>
    <dbReference type="NCBI Taxonomy" id="412755"/>
    <lineage>
        <taxon>unclassified sequences</taxon>
        <taxon>metagenomes</taxon>
        <taxon>ecological metagenomes</taxon>
    </lineage>
</organism>
<dbReference type="InterPro" id="IPR051919">
    <property type="entry name" value="W-dependent_AOR"/>
</dbReference>
<comment type="caution">
    <text evidence="2">The sequence shown here is derived from an EMBL/GenBank/DDBJ whole genome shotgun (WGS) entry which is preliminary data.</text>
</comment>
<dbReference type="GO" id="GO:0051536">
    <property type="term" value="F:iron-sulfur cluster binding"/>
    <property type="evidence" value="ECO:0007669"/>
    <property type="project" value="InterPro"/>
</dbReference>
<dbReference type="Gene3D" id="3.60.9.10">
    <property type="entry name" value="Aldehyde ferredoxin oxidoreductase, N-terminal domain"/>
    <property type="match status" value="1"/>
</dbReference>
<dbReference type="PANTHER" id="PTHR30038">
    <property type="entry name" value="ALDEHYDE FERREDOXIN OXIDOREDUCTASE"/>
    <property type="match status" value="1"/>
</dbReference>
<dbReference type="SMART" id="SM00790">
    <property type="entry name" value="AFOR_N"/>
    <property type="match status" value="1"/>
</dbReference>